<evidence type="ECO:0000313" key="1">
    <source>
        <dbReference type="EMBL" id="SIS84301.1"/>
    </source>
</evidence>
<evidence type="ECO:0000313" key="2">
    <source>
        <dbReference type="Proteomes" id="UP000185781"/>
    </source>
</evidence>
<protein>
    <submittedName>
        <fullName evidence="1">Uncharacterized protein</fullName>
    </submittedName>
</protein>
<dbReference type="EMBL" id="FTOV01000003">
    <property type="protein sequence ID" value="SIS84301.1"/>
    <property type="molecule type" value="Genomic_DNA"/>
</dbReference>
<name>A0A1N7ME68_9FLAO</name>
<dbReference type="Proteomes" id="UP000185781">
    <property type="component" value="Unassembled WGS sequence"/>
</dbReference>
<dbReference type="AlphaFoldDB" id="A0A1N7ME68"/>
<sequence>MRQSLSHLCYRNQLINKTLNQKDNNKFTKLISKLPDKTEENSGLGSRCFSSVFEGSLPKKNLRSASKVLTVYSSGFIS</sequence>
<reference evidence="1 2" key="1">
    <citation type="submission" date="2017-01" db="EMBL/GenBank/DDBJ databases">
        <authorList>
            <person name="Mah S.A."/>
            <person name="Swanson W.J."/>
            <person name="Moy G.W."/>
            <person name="Vacquier V.D."/>
        </authorList>
    </citation>
    <scope>NUCLEOTIDE SEQUENCE [LARGE SCALE GENOMIC DNA]</scope>
    <source>
        <strain evidence="1 2">DSM 18014</strain>
    </source>
</reference>
<organism evidence="1 2">
    <name type="scientific">Chryseobacterium gambrini</name>
    <dbReference type="NCBI Taxonomy" id="373672"/>
    <lineage>
        <taxon>Bacteria</taxon>
        <taxon>Pseudomonadati</taxon>
        <taxon>Bacteroidota</taxon>
        <taxon>Flavobacteriia</taxon>
        <taxon>Flavobacteriales</taxon>
        <taxon>Weeksellaceae</taxon>
        <taxon>Chryseobacterium group</taxon>
        <taxon>Chryseobacterium</taxon>
    </lineage>
</organism>
<dbReference type="STRING" id="373672.SAMN05421785_103153"/>
<gene>
    <name evidence="1" type="ORF">SAMN05421785_103153</name>
</gene>
<proteinExistence type="predicted"/>
<accession>A0A1N7ME68</accession>